<proteinExistence type="predicted"/>
<dbReference type="EMBL" id="SNRW01011010">
    <property type="protein sequence ID" value="KAA6375756.1"/>
    <property type="molecule type" value="Genomic_DNA"/>
</dbReference>
<evidence type="ECO:0000256" key="1">
    <source>
        <dbReference type="SAM" id="Phobius"/>
    </source>
</evidence>
<accession>A0A5J4UYK9</accession>
<evidence type="ECO:0000313" key="3">
    <source>
        <dbReference type="Proteomes" id="UP000324800"/>
    </source>
</evidence>
<protein>
    <submittedName>
        <fullName evidence="2">Uncharacterized protein</fullName>
    </submittedName>
</protein>
<reference evidence="2 3" key="1">
    <citation type="submission" date="2019-03" db="EMBL/GenBank/DDBJ databases">
        <title>Single cell metagenomics reveals metabolic interactions within the superorganism composed of flagellate Streblomastix strix and complex community of Bacteroidetes bacteria on its surface.</title>
        <authorList>
            <person name="Treitli S.C."/>
            <person name="Kolisko M."/>
            <person name="Husnik F."/>
            <person name="Keeling P."/>
            <person name="Hampl V."/>
        </authorList>
    </citation>
    <scope>NUCLEOTIDE SEQUENCE [LARGE SCALE GENOMIC DNA]</scope>
    <source>
        <strain evidence="2">ST1C</strain>
    </source>
</reference>
<gene>
    <name evidence="2" type="ORF">EZS28_028717</name>
</gene>
<dbReference type="Proteomes" id="UP000324800">
    <property type="component" value="Unassembled WGS sequence"/>
</dbReference>
<sequence>MDKFMAIFRFIAMAVGPIIATLGVLAIINVLSSPVSTFLIGIYVFIFGVMIVLGEMKSEKLLKFMPQLLTRRYRAIFIIFGMIMFERDIDYNIAGIPNNIITISWL</sequence>
<feature type="transmembrane region" description="Helical" evidence="1">
    <location>
        <begin position="7"/>
        <end position="28"/>
    </location>
</feature>
<keyword evidence="1" id="KW-0472">Membrane</keyword>
<keyword evidence="1" id="KW-0812">Transmembrane</keyword>
<keyword evidence="1" id="KW-1133">Transmembrane helix</keyword>
<dbReference type="AlphaFoldDB" id="A0A5J4UYK9"/>
<organism evidence="2 3">
    <name type="scientific">Streblomastix strix</name>
    <dbReference type="NCBI Taxonomy" id="222440"/>
    <lineage>
        <taxon>Eukaryota</taxon>
        <taxon>Metamonada</taxon>
        <taxon>Preaxostyla</taxon>
        <taxon>Oxymonadida</taxon>
        <taxon>Streblomastigidae</taxon>
        <taxon>Streblomastix</taxon>
    </lineage>
</organism>
<comment type="caution">
    <text evidence="2">The sequence shown here is derived from an EMBL/GenBank/DDBJ whole genome shotgun (WGS) entry which is preliminary data.</text>
</comment>
<feature type="transmembrane region" description="Helical" evidence="1">
    <location>
        <begin position="34"/>
        <end position="53"/>
    </location>
</feature>
<name>A0A5J4UYK9_9EUKA</name>
<evidence type="ECO:0000313" key="2">
    <source>
        <dbReference type="EMBL" id="KAA6375756.1"/>
    </source>
</evidence>